<name>A0A183G7C4_HELPZ</name>
<evidence type="ECO:0000313" key="3">
    <source>
        <dbReference type="WBParaSite" id="HPBE_0001767301-mRNA-1"/>
    </source>
</evidence>
<dbReference type="WBParaSite" id="HPBE_0001767301-mRNA-1">
    <property type="protein sequence ID" value="HPBE_0001767301-mRNA-1"/>
    <property type="gene ID" value="HPBE_0001767301"/>
</dbReference>
<dbReference type="AlphaFoldDB" id="A0A183G7C4"/>
<evidence type="ECO:0000313" key="2">
    <source>
        <dbReference type="Proteomes" id="UP000050761"/>
    </source>
</evidence>
<gene>
    <name evidence="1" type="ORF">HPBE_LOCUS17672</name>
</gene>
<accession>A0A3P8EQY6</accession>
<organism evidence="2 3">
    <name type="scientific">Heligmosomoides polygyrus</name>
    <name type="common">Parasitic roundworm</name>
    <dbReference type="NCBI Taxonomy" id="6339"/>
    <lineage>
        <taxon>Eukaryota</taxon>
        <taxon>Metazoa</taxon>
        <taxon>Ecdysozoa</taxon>
        <taxon>Nematoda</taxon>
        <taxon>Chromadorea</taxon>
        <taxon>Rhabditida</taxon>
        <taxon>Rhabditina</taxon>
        <taxon>Rhabditomorpha</taxon>
        <taxon>Strongyloidea</taxon>
        <taxon>Heligmosomidae</taxon>
        <taxon>Heligmosomoides</taxon>
    </lineage>
</organism>
<dbReference type="Proteomes" id="UP000050761">
    <property type="component" value="Unassembled WGS sequence"/>
</dbReference>
<reference evidence="3" key="2">
    <citation type="submission" date="2019-09" db="UniProtKB">
        <authorList>
            <consortium name="WormBaseParasite"/>
        </authorList>
    </citation>
    <scope>IDENTIFICATION</scope>
</reference>
<evidence type="ECO:0000313" key="1">
    <source>
        <dbReference type="EMBL" id="VDP09566.1"/>
    </source>
</evidence>
<dbReference type="EMBL" id="UZAH01030173">
    <property type="protein sequence ID" value="VDP09566.1"/>
    <property type="molecule type" value="Genomic_DNA"/>
</dbReference>
<sequence length="126" mass="14235">MTNCEPHLDADLLHTKILKAIDKKSDHICLKLPDFVSVIVTRPDKIDKALKRLPARPKSACILCTLEDILDHHTSGRCPRLSGTYARTFQISKMGLCGQCLKSAHEEECMVLYDDMLRTLHIPKLP</sequence>
<reference evidence="1 2" key="1">
    <citation type="submission" date="2018-11" db="EMBL/GenBank/DDBJ databases">
        <authorList>
            <consortium name="Pathogen Informatics"/>
        </authorList>
    </citation>
    <scope>NUCLEOTIDE SEQUENCE [LARGE SCALE GENOMIC DNA]</scope>
</reference>
<accession>A0A183G7C4</accession>
<keyword evidence="2" id="KW-1185">Reference proteome</keyword>
<proteinExistence type="predicted"/>
<protein>
    <submittedName>
        <fullName evidence="3">TRAF-type domain-containing protein</fullName>
    </submittedName>
</protein>